<proteinExistence type="predicted"/>
<feature type="domain" description="FMP27 SW motif-containing RBG unit" evidence="4">
    <location>
        <begin position="1060"/>
        <end position="1159"/>
    </location>
</feature>
<feature type="compositionally biased region" description="Polar residues" evidence="1">
    <location>
        <begin position="2603"/>
        <end position="2620"/>
    </location>
</feature>
<evidence type="ECO:0000313" key="6">
    <source>
        <dbReference type="EMBL" id="TID16309.1"/>
    </source>
</evidence>
<sequence length="2633" mass="302108">MIIFDVLHYLKIFIVGYILLHLITNFSLRGKASIGLISWFQVFFIKLRLKEVSISICSISIQIRPLYFFNRSQLKALHNDGFIIVHVRKIVIDTERMVENSSIVKEKNQVKVKTNAKKIPLLLFNLLNKINLVLPVTFVLHNIVIKNKEKFLEIDAVSFSLNSHSFLDANGMKGSDNALSLTISDVRTASTNLLVYTKLSLYFILKKADLDQIIVPKLAASLITYGINVDVENLKDLLNQILGKKVKAEKPEKTVDIDLQNIFDLSLEEKWDNLFKHFQDVSTYLAFADTRIKSKDHTISVKNLSYTINTIEKDKSLNCRCVSDLMKHTLSLNSLDAKSDLMQDSGIHLEFINHVTVMSVPSIIQCFKNIRDIEYIEKLVDEQAFLAKNFCTISNITINLDLKDILSLKKNKKPKNHTSQSLKSAKIVLFENLLRLTNNIPIRAQIIATTFRLHLADNVYFTFSIDDALLDSANPDNIGLLFETEYYSAAKSICTIFRNMQAHIEDHHHVTKFFSIDMIDSSCSIFVGANTLRITDVSCHINTIDLLLDDISLIKKISTIANDVVNRENRFSVVKDDISNGEEIDSINTSNELYVIAEGTEESTENLNSTQSQAKKKSILSNIFEVVHFDIAAIKFVTCFENPVKYWDGEDQSFINKFKRGFAINLSGFSYVYDNTVDIPDSDVRLTLASIGLIRDYDNEKDDENYASVLVLSNFHSKYNSYHHCLTTVFPLVDLMISVEVLWTIFFVKAVLSSLKGRSNKIHIEKHISTTSKVKKPLELLVSVPLLMAKVILPSDIELALEVDSLQYSQLKHNDLKLNVARLYCQNPHAAGFWTLMVIVSHARYRFIPKHLVSEDKIETHVVCDDIRIEIPYQYVFYKSFDNFKAFFKSIKKLKLNFKDLMYIDENDKTFKVDVIPPHLIDYPFTFPTIRIKSKRIYYCNHDDPFEEELTRQLLLGQLEQKTRISKYATFLKYETKMLASLKEKYKDVLSFDGDTALMPEGFNSKPTPKVFSQVAEHSDSITKSKAKTRSRLSQMNYNAQHQAWKEYQKDYHFAIEIPKNRLLRNLSKSWISRVNTLKKNRKAEGGFKGNILVEPKVRKEFLEKYPVLVEGEFQPLFGFKVENAVLDLKEPDFGLKNYPDFMYKTARGMPKDMKYGIFVAMNLTLSCSQAAIQIKDFPLPFVGFGGAIDDGPKTVVFKGDLVICEQMNTPEEIRYNFVPCVPQYEDSRLKDSLYAFHISRTMTNIKFVTDMDIYVKSTRSACVSWSPALKSGISYAFGSFDLLSKPPLDISDKIGFWDKFPMIIPSRFRFHLSNGITLFMKSGQSPYNLIGRNAGMAFKWDNDVLVSVNRNDKPEDFLVVESKVFEIGVPVFNPNYLMSLSSDGTVKNIEFGIAKVLLRLTSAPITWKLGFVFERNKNFEKNVKPGSVERTREFIPHYEVSLRNPATFQSEEEKVGWDSYKGYRSDYMYMALSLYSRDDNKCADLPKVPLGTAFNSIYWTPTTSKYFFYWWDSFKTNSGLPIKTGNLFKNEFLSDKKSPKFGKTLFGISYTLDLSPLYLTHVYQHSALGKHGTNLAFTGLKCFVKSFTMDLHQTRREVIVLDKKRNTVSKQLKLCMDRAVVDFIDADLRILTAVFNQRSAAGMLAKELGIEQDIKEFEAESISTHTSDSMDILWYDKNDFVELETQHVTKEEPNWKVLKFASSPRFYYVKENHVPDVEFKFDIIESQTHNCQLNCRDFADAAPELILKRKHEIVDQIKFYENDLSEALNKTSNVFIEKHIAGLKADLKDLKFREEILNKLEKLFRVGIFPDHDDFQLEQTDMFGPELTQGLSRVSTTVSHAKSRISDAYNKTSNFRNRFSIYAININWTKNVKIAFMRYLENLKDRKMLSFSMSNQALRMAADLYKSLQNDTELTSDLSYLKSNPLFEFNKSKELLEDFDGILHDTSGLEESEVDDAYLIKLIMPQISVSNNRNSCVQLSSNQIVMRNVVVNGWGMNTAANELTLPVESRMGITITDAFVYVLEKENVLQNKYQLFTPKCVTWPPIIPIEMYYYPAALDECVVVQGLSCVLLHTKPNQLHLSEGPENNKISNKESIRVIAPEIIATMNSSQYATLYEVGTTILQHEETDIGLMKKMVKNFLKYSDITDYKDLYDDLRQLQNNARQLLDCRRVLINSNFYNNDSTEDIESIIVELERTLLNLNGIVDIIKRSTLKKYSKEEKISQWNFMAPAVELVLLNDDATPFVEISAIDSYYMFSKSSNNLSIHTLYIYDFAIFDKHKEAKFETVATRLYDTDEELCRIDWELDQPVGGIEVIKNRTVHFAPLKVEFDMRFSTALQNFLFPKSKILGDIDFGDYDDDDDILDDNESVTTNLSLGKSNFSLMSSSALSLTSSDKDSSKISRVFKKLLPKKSSNTIQSSIMSSSVTSTYSDNNLPALTTIAEAECHDQKSNVKLMEERSQKYFMVQNFTIDRVEISLTFKGSGKLKILNLTDFKIQTPVIQVNDRITSYEELFAIVKQVLVKYVLRHTHSLIQSKFKNHKSSKGASENPQINPLLKRKLLHFTPTRTLMDDAKFHTKNKHHRSLFGDPDLMGPDYVEPQRPHQGNNLLLPNAPESSIPDQQIYKKLDDVEEE</sequence>
<evidence type="ECO:0000256" key="1">
    <source>
        <dbReference type="SAM" id="MobiDB-lite"/>
    </source>
</evidence>
<feature type="domain" description="FMP27/BLTP2/Hobbit GFWDK motif-containing RBG unit" evidence="3">
    <location>
        <begin position="1177"/>
        <end position="1330"/>
    </location>
</feature>
<reference evidence="6 7" key="1">
    <citation type="journal article" date="2019" name="Front. Genet.">
        <title>Whole-Genome Sequencing of the Opportunistic Yeast Pathogen Candida inconspicua Uncovers Its Hybrid Origin.</title>
        <authorList>
            <person name="Mixao V."/>
            <person name="Hansen A.P."/>
            <person name="Saus E."/>
            <person name="Boekhout T."/>
            <person name="Lass-Florl C."/>
            <person name="Gabaldon T."/>
        </authorList>
    </citation>
    <scope>NUCLEOTIDE SEQUENCE [LARGE SCALE GENOMIC DNA]</scope>
    <source>
        <strain evidence="6 7">CBS 180</strain>
    </source>
</reference>
<dbReference type="PANTHER" id="PTHR15678">
    <property type="entry name" value="ANTIGEN MLAA-22-RELATED"/>
    <property type="match status" value="1"/>
</dbReference>
<organism evidence="6 7">
    <name type="scientific">Pichia inconspicua</name>
    <dbReference type="NCBI Taxonomy" id="52247"/>
    <lineage>
        <taxon>Eukaryota</taxon>
        <taxon>Fungi</taxon>
        <taxon>Dikarya</taxon>
        <taxon>Ascomycota</taxon>
        <taxon>Saccharomycotina</taxon>
        <taxon>Pichiomycetes</taxon>
        <taxon>Pichiales</taxon>
        <taxon>Pichiaceae</taxon>
        <taxon>Pichia</taxon>
    </lineage>
</organism>
<feature type="domain" description="FMP27 WPPW motif-containing RBG unit" evidence="5">
    <location>
        <begin position="1580"/>
        <end position="2053"/>
    </location>
</feature>
<name>A0A4T0WWQ9_9ASCO</name>
<dbReference type="PANTHER" id="PTHR15678:SF6">
    <property type="entry name" value="BRIDGE-LIKE LIPID TRANSFER PROTEIN FAMILY MEMBER 2"/>
    <property type="match status" value="1"/>
</dbReference>
<keyword evidence="2" id="KW-1133">Transmembrane helix</keyword>
<feature type="transmembrane region" description="Helical" evidence="2">
    <location>
        <begin position="6"/>
        <end position="28"/>
    </location>
</feature>
<evidence type="ECO:0000259" key="5">
    <source>
        <dbReference type="SMART" id="SM01216"/>
    </source>
</evidence>
<keyword evidence="7" id="KW-1185">Reference proteome</keyword>
<dbReference type="InterPro" id="IPR019449">
    <property type="entry name" value="FMP27_WPPW_RBG"/>
</dbReference>
<dbReference type="InterPro" id="IPR019415">
    <property type="entry name" value="FMP27_SW_RBG"/>
</dbReference>
<comment type="caution">
    <text evidence="6">The sequence shown here is derived from an EMBL/GenBank/DDBJ whole genome shotgun (WGS) entry which is preliminary data.</text>
</comment>
<dbReference type="InterPro" id="IPR045167">
    <property type="entry name" value="Hobbit"/>
</dbReference>
<dbReference type="Pfam" id="PF10344">
    <property type="entry name" value="Hobbit"/>
    <property type="match status" value="1"/>
</dbReference>
<accession>A0A4T0WWQ9</accession>
<evidence type="ECO:0000256" key="2">
    <source>
        <dbReference type="SAM" id="Phobius"/>
    </source>
</evidence>
<dbReference type="Proteomes" id="UP000307173">
    <property type="component" value="Unassembled WGS sequence"/>
</dbReference>
<dbReference type="SMART" id="SM01214">
    <property type="entry name" value="Fmp27_GFWDK"/>
    <property type="match status" value="1"/>
</dbReference>
<dbReference type="STRING" id="52247.A0A4T0WWQ9"/>
<feature type="compositionally biased region" description="Basic and acidic residues" evidence="1">
    <location>
        <begin position="2623"/>
        <end position="2633"/>
    </location>
</feature>
<gene>
    <name evidence="6" type="ORF">CANINC_004211</name>
</gene>
<evidence type="ECO:0000259" key="4">
    <source>
        <dbReference type="SMART" id="SM01215"/>
    </source>
</evidence>
<evidence type="ECO:0000313" key="7">
    <source>
        <dbReference type="Proteomes" id="UP000307173"/>
    </source>
</evidence>
<dbReference type="EMBL" id="SELW01000643">
    <property type="protein sequence ID" value="TID16309.1"/>
    <property type="molecule type" value="Genomic_DNA"/>
</dbReference>
<protein>
    <submittedName>
        <fullName evidence="6">Uncharacterized protein</fullName>
    </submittedName>
</protein>
<keyword evidence="2" id="KW-0472">Membrane</keyword>
<feature type="region of interest" description="Disordered" evidence="1">
    <location>
        <begin position="2579"/>
        <end position="2633"/>
    </location>
</feature>
<dbReference type="OrthoDB" id="1562405at2759"/>
<dbReference type="InterPro" id="IPR019441">
    <property type="entry name" value="FMP27/BLTP2/Hobbit_GFWDK_RBG"/>
</dbReference>
<keyword evidence="2" id="KW-0812">Transmembrane</keyword>
<dbReference type="SMART" id="SM01215">
    <property type="entry name" value="Fmp27_SW"/>
    <property type="match status" value="1"/>
</dbReference>
<dbReference type="SMART" id="SM01216">
    <property type="entry name" value="Fmp27_WPPW"/>
    <property type="match status" value="1"/>
</dbReference>
<evidence type="ECO:0000259" key="3">
    <source>
        <dbReference type="SMART" id="SM01214"/>
    </source>
</evidence>